<dbReference type="Pfam" id="PF03619">
    <property type="entry name" value="Solute_trans_a"/>
    <property type="match status" value="1"/>
</dbReference>
<accession>A0A6P3WMK2</accession>
<protein>
    <submittedName>
        <fullName evidence="7">Uncharacterized protein LOC106740620</fullName>
    </submittedName>
</protein>
<keyword evidence="2 5" id="KW-0812">Transmembrane</keyword>
<keyword evidence="6" id="KW-1185">Reference proteome</keyword>
<feature type="transmembrane region" description="Helical" evidence="5">
    <location>
        <begin position="30"/>
        <end position="58"/>
    </location>
</feature>
<dbReference type="Proteomes" id="UP000515204">
    <property type="component" value="Unplaced"/>
</dbReference>
<keyword evidence="4 5" id="KW-0472">Membrane</keyword>
<comment type="subcellular location">
    <subcellularLocation>
        <location evidence="1">Membrane</location>
        <topology evidence="1">Multi-pass membrane protein</topology>
    </subcellularLocation>
</comment>
<evidence type="ECO:0000313" key="7">
    <source>
        <dbReference type="RefSeq" id="XP_014467323.1"/>
    </source>
</evidence>
<evidence type="ECO:0000256" key="2">
    <source>
        <dbReference type="ARBA" id="ARBA00022692"/>
    </source>
</evidence>
<dbReference type="AlphaFoldDB" id="A0A6P3WMK2"/>
<dbReference type="GeneID" id="106740620"/>
<sequence length="367" mass="41317">MERTVTNFADVYCDRNYVPSAIEHIESLKWFVIGLLIAGSIFLILTLYFAVDACYNVLAQKDSSFYKANVIVILSVYPVASMCSLASIAIPRGQLLSEAVTQIYLTISLYRLYLLLLDVGRRKITETPSLILRVGPCCCWPCLPFPSLEMTDANLSWIGILALQLPIVQSTLYFVNLFMAAEDPMIANEYSVYLQPFMVTSILFGIYSLTIITKSLHAVAPEAKLHLKTLVSQLVLLFSRLQAGIIIKGLPSTGLFPCNPPITPEVYANVTLNTIMLIEMLFLCLAARYLYHVDLEKNQKPDTSDRFRTNQTDLYVIDVNSKQLPAIPKDNNYVADRAVCKRSYRAPRSIESARHVFWSRKTNSTGR</sequence>
<name>A0A6P3WMK2_DINQU</name>
<dbReference type="PANTHER" id="PTHR23423">
    <property type="entry name" value="ORGANIC SOLUTE TRANSPORTER-RELATED"/>
    <property type="match status" value="1"/>
</dbReference>
<keyword evidence="3 5" id="KW-1133">Transmembrane helix</keyword>
<dbReference type="KEGG" id="dqu:106740620"/>
<dbReference type="SMART" id="SM01417">
    <property type="entry name" value="Solute_trans_a"/>
    <property type="match status" value="1"/>
</dbReference>
<evidence type="ECO:0000256" key="3">
    <source>
        <dbReference type="ARBA" id="ARBA00022989"/>
    </source>
</evidence>
<feature type="transmembrane region" description="Helical" evidence="5">
    <location>
        <begin position="193"/>
        <end position="213"/>
    </location>
</feature>
<reference evidence="7" key="1">
    <citation type="submission" date="2025-08" db="UniProtKB">
        <authorList>
            <consortium name="RefSeq"/>
        </authorList>
    </citation>
    <scope>IDENTIFICATION</scope>
</reference>
<dbReference type="GO" id="GO:0016020">
    <property type="term" value="C:membrane"/>
    <property type="evidence" value="ECO:0007669"/>
    <property type="project" value="UniProtKB-SubCell"/>
</dbReference>
<feature type="transmembrane region" description="Helical" evidence="5">
    <location>
        <begin position="70"/>
        <end position="90"/>
    </location>
</feature>
<dbReference type="OrthoDB" id="5832279at2759"/>
<feature type="transmembrane region" description="Helical" evidence="5">
    <location>
        <begin position="155"/>
        <end position="181"/>
    </location>
</feature>
<evidence type="ECO:0000313" key="6">
    <source>
        <dbReference type="Proteomes" id="UP000515204"/>
    </source>
</evidence>
<evidence type="ECO:0000256" key="5">
    <source>
        <dbReference type="SAM" id="Phobius"/>
    </source>
</evidence>
<dbReference type="RefSeq" id="XP_014467323.1">
    <property type="nucleotide sequence ID" value="XM_014611837.1"/>
</dbReference>
<organism evidence="6 7">
    <name type="scientific">Dinoponera quadriceps</name>
    <name type="common">South American ant</name>
    <dbReference type="NCBI Taxonomy" id="609295"/>
    <lineage>
        <taxon>Eukaryota</taxon>
        <taxon>Metazoa</taxon>
        <taxon>Ecdysozoa</taxon>
        <taxon>Arthropoda</taxon>
        <taxon>Hexapoda</taxon>
        <taxon>Insecta</taxon>
        <taxon>Pterygota</taxon>
        <taxon>Neoptera</taxon>
        <taxon>Endopterygota</taxon>
        <taxon>Hymenoptera</taxon>
        <taxon>Apocrita</taxon>
        <taxon>Aculeata</taxon>
        <taxon>Formicoidea</taxon>
        <taxon>Formicidae</taxon>
        <taxon>Ponerinae</taxon>
        <taxon>Ponerini</taxon>
        <taxon>Dinoponera</taxon>
    </lineage>
</organism>
<dbReference type="InterPro" id="IPR005178">
    <property type="entry name" value="Ostalpha/TMEM184C"/>
</dbReference>
<gene>
    <name evidence="7" type="primary">LOC106740620</name>
</gene>
<feature type="transmembrane region" description="Helical" evidence="5">
    <location>
        <begin position="267"/>
        <end position="291"/>
    </location>
</feature>
<evidence type="ECO:0000256" key="4">
    <source>
        <dbReference type="ARBA" id="ARBA00023136"/>
    </source>
</evidence>
<evidence type="ECO:0000256" key="1">
    <source>
        <dbReference type="ARBA" id="ARBA00004141"/>
    </source>
</evidence>
<proteinExistence type="predicted"/>
<feature type="transmembrane region" description="Helical" evidence="5">
    <location>
        <begin position="102"/>
        <end position="120"/>
    </location>
</feature>